<dbReference type="GO" id="GO:0005085">
    <property type="term" value="F:guanyl-nucleotide exchange factor activity"/>
    <property type="evidence" value="ECO:0007669"/>
    <property type="project" value="UniProtKB-KW"/>
</dbReference>
<evidence type="ECO:0000256" key="1">
    <source>
        <dbReference type="ARBA" id="ARBA00004496"/>
    </source>
</evidence>
<dbReference type="PROSITE" id="PS00479">
    <property type="entry name" value="ZF_DAG_PE_1"/>
    <property type="match status" value="1"/>
</dbReference>
<dbReference type="SMART" id="SM00109">
    <property type="entry name" value="C1"/>
    <property type="match status" value="1"/>
</dbReference>
<dbReference type="Gene3D" id="3.30.60.20">
    <property type="match status" value="1"/>
</dbReference>
<dbReference type="InterPro" id="IPR035899">
    <property type="entry name" value="DBL_dom_sf"/>
</dbReference>
<dbReference type="GO" id="GO:0008017">
    <property type="term" value="F:microtubule binding"/>
    <property type="evidence" value="ECO:0007669"/>
    <property type="project" value="TreeGrafter"/>
</dbReference>
<dbReference type="GO" id="GO:0032587">
    <property type="term" value="C:ruffle membrane"/>
    <property type="evidence" value="ECO:0007669"/>
    <property type="project" value="TreeGrafter"/>
</dbReference>
<dbReference type="SUPFAM" id="SSF48065">
    <property type="entry name" value="DBL homology domain (DH-domain)"/>
    <property type="match status" value="1"/>
</dbReference>
<dbReference type="GO" id="GO:0000902">
    <property type="term" value="P:cell morphogenesis"/>
    <property type="evidence" value="ECO:0007669"/>
    <property type="project" value="TreeGrafter"/>
</dbReference>
<dbReference type="FunFam" id="2.30.29.30:FF:000021">
    <property type="entry name" value="Rho guanine nucleotide exchange factor 2"/>
    <property type="match status" value="1"/>
</dbReference>
<dbReference type="SUPFAM" id="SSF50729">
    <property type="entry name" value="PH domain-like"/>
    <property type="match status" value="1"/>
</dbReference>
<dbReference type="GO" id="GO:0005856">
    <property type="term" value="C:cytoskeleton"/>
    <property type="evidence" value="ECO:0007669"/>
    <property type="project" value="TreeGrafter"/>
</dbReference>
<feature type="coiled-coil region" evidence="9">
    <location>
        <begin position="974"/>
        <end position="1018"/>
    </location>
</feature>
<feature type="domain" description="PH" evidence="11">
    <location>
        <begin position="666"/>
        <end position="766"/>
    </location>
</feature>
<dbReference type="PROSITE" id="PS50010">
    <property type="entry name" value="DH_2"/>
    <property type="match status" value="1"/>
</dbReference>
<sequence length="1074" mass="120287">MPTIPPSSLDAHPPAFPPFSFTTPPAPPCSPYPSPPCSPGPGVKGIGGSGGVTLRSPATRHLTHLDPWRRHSWEPGAVVTVQQQGMEPSDNHSVSLENLDPEEMEKVLGAALGVRRVGRNPITQEGSLSSLTEEEAGSDLQHYSVLEEQSNQLQGCSASAPTLSVVRRSNPPSTGPRPVSNCYGKPTLHAWIVFITAFCFSPPFFISSQNKEKERMREREREARDREARYSNGHLFTSLTVSGTTLCSACNKSITAKEALSCPTCSVTIHNRCRDTLPNCAKMKQRQQKMALMRNNSALQSVTLRTKSQYMERPSSAIYHSDNLRQSLLGSRRGRSGLSLSKSVSTNNIAGNLNDDSPLGLRRILSQSTDSLNFRNRAMSMESLNDEGEVYYASMLEEMEIEGRDFEADSWSMAVDSGYLQTHRKDIIKRQDVIYELIQTELHHVRTLRIMERVFRQGMLEEVQLEPGVVHAIFPCLDRLTGIHVRFLAQLLTRRNHSLQTGSTYNFTIHQLGDVLLEQFSGQCADEMRKTYAEFCSRHLKAVKLYKELLARDKRFQYFIRRVCRGHLLRRHGVQECILLVTQRITKYPVLIQRILDNTKDNEEEASCLTQSLTQIRELLSSVDQQVMELERTHRLQEIRARLDPRVEAKVRDGGLFRGGELLRRRLIHEGTLLWKTPGSRLKDVQVLLMTDILVFLQEKDQRFIFPCLDKSPVLSLQNLMIREIANQERGLFLISDSSPPEMYEVHAASKDDKNTWIRIIQHTVSSCPSREEFPLIETEDKALLRRLKADIQQKDREVLELLQERVTLFSDLAEVTGGQEVMLPGGPNSRNLFRADTPHAPLGERLLTDAIAEVDRLSELLLGSTFEMPLPCSFNGHPNHTGALVINGQEVVVNGTHRSPAAKEAYQRLVNLSAYLHALQGTVIKQDSILELCLRSEGPPVDTPTTPTGRVWHSLSRDAGMAEASTGVAIGELALLQRQHSLLQEELSRLRGTEGRLRDSEKARAQLERQVRDMKAHSATMMDSVGTEQVWATLMGVGEATKNLISSCGAAVARGSVYPHPPPPPPHIASKTF</sequence>
<feature type="domain" description="DH" evidence="12">
    <location>
        <begin position="429"/>
        <end position="626"/>
    </location>
</feature>
<dbReference type="PANTHER" id="PTHR13944">
    <property type="entry name" value="AGAP007712-PA"/>
    <property type="match status" value="1"/>
</dbReference>
<proteinExistence type="predicted"/>
<organism evidence="14 15">
    <name type="scientific">Oncorhynchus tshawytscha</name>
    <name type="common">Chinook salmon</name>
    <name type="synonym">Salmo tshawytscha</name>
    <dbReference type="NCBI Taxonomy" id="74940"/>
    <lineage>
        <taxon>Eukaryota</taxon>
        <taxon>Metazoa</taxon>
        <taxon>Chordata</taxon>
        <taxon>Craniata</taxon>
        <taxon>Vertebrata</taxon>
        <taxon>Euteleostomi</taxon>
        <taxon>Actinopterygii</taxon>
        <taxon>Neopterygii</taxon>
        <taxon>Teleostei</taxon>
        <taxon>Protacanthopterygii</taxon>
        <taxon>Salmoniformes</taxon>
        <taxon>Salmonidae</taxon>
        <taxon>Salmoninae</taxon>
        <taxon>Oncorhynchus</taxon>
    </lineage>
</organism>
<dbReference type="AlphaFoldDB" id="A0A8C8MGG3"/>
<dbReference type="InterPro" id="IPR002219">
    <property type="entry name" value="PKC_DAG/PE"/>
</dbReference>
<dbReference type="SMART" id="SM00325">
    <property type="entry name" value="RhoGEF"/>
    <property type="match status" value="1"/>
</dbReference>
<dbReference type="CDD" id="cd00160">
    <property type="entry name" value="RhoGEF"/>
    <property type="match status" value="1"/>
</dbReference>
<dbReference type="GO" id="GO:0007015">
    <property type="term" value="P:actin filament organization"/>
    <property type="evidence" value="ECO:0007669"/>
    <property type="project" value="TreeGrafter"/>
</dbReference>
<evidence type="ECO:0000256" key="8">
    <source>
        <dbReference type="ARBA" id="ARBA00023054"/>
    </source>
</evidence>
<keyword evidence="15" id="KW-1185">Reference proteome</keyword>
<dbReference type="InterPro" id="IPR051632">
    <property type="entry name" value="Rho_GEF"/>
</dbReference>
<accession>A0A8C8MGG3</accession>
<evidence type="ECO:0000256" key="5">
    <source>
        <dbReference type="ARBA" id="ARBA00022723"/>
    </source>
</evidence>
<dbReference type="SUPFAM" id="SSF57889">
    <property type="entry name" value="Cysteine-rich domain"/>
    <property type="match status" value="1"/>
</dbReference>
<dbReference type="Ensembl" id="ENSOTST00005095258.2">
    <property type="protein sequence ID" value="ENSOTSP00005087766.2"/>
    <property type="gene ID" value="ENSOTSG00005009650.2"/>
</dbReference>
<feature type="region of interest" description="Disordered" evidence="10">
    <location>
        <begin position="1"/>
        <end position="56"/>
    </location>
</feature>
<evidence type="ECO:0000256" key="9">
    <source>
        <dbReference type="SAM" id="Coils"/>
    </source>
</evidence>
<dbReference type="GO" id="GO:0035023">
    <property type="term" value="P:regulation of Rho protein signal transduction"/>
    <property type="evidence" value="ECO:0007669"/>
    <property type="project" value="TreeGrafter"/>
</dbReference>
<dbReference type="Pfam" id="PF00130">
    <property type="entry name" value="C1_1"/>
    <property type="match status" value="1"/>
</dbReference>
<evidence type="ECO:0000259" key="12">
    <source>
        <dbReference type="PROSITE" id="PS50010"/>
    </source>
</evidence>
<dbReference type="Pfam" id="PF00621">
    <property type="entry name" value="RhoGEF"/>
    <property type="match status" value="1"/>
</dbReference>
<gene>
    <name evidence="14" type="primary">LOC112264671</name>
</gene>
<comment type="subcellular location">
    <subcellularLocation>
        <location evidence="1">Cytoplasm</location>
    </subcellularLocation>
</comment>
<dbReference type="PROSITE" id="PS50081">
    <property type="entry name" value="ZF_DAG_PE_2"/>
    <property type="match status" value="1"/>
</dbReference>
<dbReference type="Gene3D" id="1.20.900.10">
    <property type="entry name" value="Dbl homology (DH) domain"/>
    <property type="match status" value="1"/>
</dbReference>
<evidence type="ECO:0000256" key="4">
    <source>
        <dbReference type="ARBA" id="ARBA00022658"/>
    </source>
</evidence>
<dbReference type="GO" id="GO:0005737">
    <property type="term" value="C:cytoplasm"/>
    <property type="evidence" value="ECO:0007669"/>
    <property type="project" value="UniProtKB-SubCell"/>
</dbReference>
<dbReference type="InterPro" id="IPR011993">
    <property type="entry name" value="PH-like_dom_sf"/>
</dbReference>
<protein>
    <recommendedName>
        <fullName evidence="16">Rho guanine nucleotide exchange factor (GEF) 1a</fullName>
    </recommendedName>
</protein>
<feature type="compositionally biased region" description="Pro residues" evidence="10">
    <location>
        <begin position="24"/>
        <end position="39"/>
    </location>
</feature>
<feature type="compositionally biased region" description="Gly residues" evidence="10">
    <location>
        <begin position="42"/>
        <end position="51"/>
    </location>
</feature>
<reference evidence="14" key="1">
    <citation type="submission" date="2025-08" db="UniProtKB">
        <authorList>
            <consortium name="Ensembl"/>
        </authorList>
    </citation>
    <scope>IDENTIFICATION</scope>
</reference>
<keyword evidence="6" id="KW-0863">Zinc-finger</keyword>
<dbReference type="InterPro" id="IPR001849">
    <property type="entry name" value="PH_domain"/>
</dbReference>
<dbReference type="Proteomes" id="UP000694402">
    <property type="component" value="Unassembled WGS sequence"/>
</dbReference>
<dbReference type="PANTHER" id="PTHR13944:SF20">
    <property type="entry name" value="RHO GUANINE NUCLEOTIDE EXCHANGE FACTOR 2"/>
    <property type="match status" value="1"/>
</dbReference>
<dbReference type="FunFam" id="1.20.900.10:FF:000004">
    <property type="entry name" value="Rho guanine nucleotide exchange factor 2"/>
    <property type="match status" value="1"/>
</dbReference>
<keyword evidence="8 9" id="KW-0175">Coiled coil</keyword>
<keyword evidence="2" id="KW-0963">Cytoplasm</keyword>
<evidence type="ECO:0000256" key="3">
    <source>
        <dbReference type="ARBA" id="ARBA00022553"/>
    </source>
</evidence>
<keyword evidence="3" id="KW-0597">Phosphoprotein</keyword>
<evidence type="ECO:0000313" key="15">
    <source>
        <dbReference type="Proteomes" id="UP000694402"/>
    </source>
</evidence>
<dbReference type="SMART" id="SM00233">
    <property type="entry name" value="PH"/>
    <property type="match status" value="1"/>
</dbReference>
<keyword evidence="4" id="KW-0344">Guanine-nucleotide releasing factor</keyword>
<dbReference type="InterPro" id="IPR000219">
    <property type="entry name" value="DH_dom"/>
</dbReference>
<evidence type="ECO:0000256" key="7">
    <source>
        <dbReference type="ARBA" id="ARBA00022833"/>
    </source>
</evidence>
<evidence type="ECO:0000313" key="14">
    <source>
        <dbReference type="Ensembl" id="ENSOTSP00005087766.2"/>
    </source>
</evidence>
<evidence type="ECO:0000256" key="10">
    <source>
        <dbReference type="SAM" id="MobiDB-lite"/>
    </source>
</evidence>
<dbReference type="GO" id="GO:0008270">
    <property type="term" value="F:zinc ion binding"/>
    <property type="evidence" value="ECO:0007669"/>
    <property type="project" value="UniProtKB-KW"/>
</dbReference>
<name>A0A8C8MGG3_ONCTS</name>
<evidence type="ECO:0008006" key="16">
    <source>
        <dbReference type="Google" id="ProtNLM"/>
    </source>
</evidence>
<dbReference type="Pfam" id="PF17838">
    <property type="entry name" value="PH_16"/>
    <property type="match status" value="1"/>
</dbReference>
<dbReference type="Gene3D" id="2.30.29.30">
    <property type="entry name" value="Pleckstrin-homology domain (PH domain)/Phosphotyrosine-binding domain (PTB)"/>
    <property type="match status" value="1"/>
</dbReference>
<evidence type="ECO:0000256" key="6">
    <source>
        <dbReference type="ARBA" id="ARBA00022771"/>
    </source>
</evidence>
<evidence type="ECO:0000259" key="13">
    <source>
        <dbReference type="PROSITE" id="PS50081"/>
    </source>
</evidence>
<keyword evidence="7" id="KW-0862">Zinc</keyword>
<dbReference type="InterPro" id="IPR041020">
    <property type="entry name" value="PH_16"/>
</dbReference>
<keyword evidence="5" id="KW-0479">Metal-binding</keyword>
<feature type="domain" description="Phorbol-ester/DAG-type" evidence="13">
    <location>
        <begin position="233"/>
        <end position="280"/>
    </location>
</feature>
<dbReference type="PROSITE" id="PS50003">
    <property type="entry name" value="PH_DOMAIN"/>
    <property type="match status" value="1"/>
</dbReference>
<dbReference type="CDD" id="cd20877">
    <property type="entry name" value="C1_ARHGEF2"/>
    <property type="match status" value="1"/>
</dbReference>
<dbReference type="GO" id="GO:0045666">
    <property type="term" value="P:positive regulation of neuron differentiation"/>
    <property type="evidence" value="ECO:0007669"/>
    <property type="project" value="TreeGrafter"/>
</dbReference>
<evidence type="ECO:0000259" key="11">
    <source>
        <dbReference type="PROSITE" id="PS50003"/>
    </source>
</evidence>
<dbReference type="InterPro" id="IPR046349">
    <property type="entry name" value="C1-like_sf"/>
</dbReference>
<evidence type="ECO:0000256" key="2">
    <source>
        <dbReference type="ARBA" id="ARBA00022490"/>
    </source>
</evidence>
<reference evidence="14" key="2">
    <citation type="submission" date="2025-09" db="UniProtKB">
        <authorList>
            <consortium name="Ensembl"/>
        </authorList>
    </citation>
    <scope>IDENTIFICATION</scope>
</reference>
<dbReference type="GeneTree" id="ENSGT00940000158341"/>